<feature type="domain" description="Globin" evidence="8">
    <location>
        <begin position="17"/>
        <end position="153"/>
    </location>
</feature>
<dbReference type="InterPro" id="IPR017938">
    <property type="entry name" value="Riboflavin_synthase-like_b-brl"/>
</dbReference>
<proteinExistence type="inferred from homology"/>
<evidence type="ECO:0000256" key="3">
    <source>
        <dbReference type="ARBA" id="ARBA00012229"/>
    </source>
</evidence>
<comment type="similarity">
    <text evidence="2">In the C-terminal section; belongs to the flavoprotein pyridine nucleotide cytochrome reductase family.</text>
</comment>
<comment type="catalytic activity">
    <reaction evidence="6">
        <text>2 nitric oxide + NADPH + 2 O2 = 2 nitrate + NADP(+) + H(+)</text>
        <dbReference type="Rhea" id="RHEA:19465"/>
        <dbReference type="ChEBI" id="CHEBI:15378"/>
        <dbReference type="ChEBI" id="CHEBI:15379"/>
        <dbReference type="ChEBI" id="CHEBI:16480"/>
        <dbReference type="ChEBI" id="CHEBI:17632"/>
        <dbReference type="ChEBI" id="CHEBI:57783"/>
        <dbReference type="ChEBI" id="CHEBI:58349"/>
        <dbReference type="EC" id="1.14.12.17"/>
    </reaction>
</comment>
<keyword evidence="7" id="KW-0479">Metal-binding</keyword>
<evidence type="ECO:0000256" key="2">
    <source>
        <dbReference type="ARBA" id="ARBA00006401"/>
    </source>
</evidence>
<dbReference type="Gene3D" id="1.10.490.10">
    <property type="entry name" value="Globins"/>
    <property type="match status" value="1"/>
</dbReference>
<dbReference type="EC" id="1.14.12.17" evidence="3"/>
<keyword evidence="7" id="KW-0813">Transport</keyword>
<sequence length="447" mass="46800">MTEALAVDGENLNDDLLAGRGQALALVRQGFAAVTARPDVFLSALYEDFFTSNPRYRKYFAAGGEVRRDQRTLEAATRVVADLDRPGALLPLLRRLALEYRKYGVREPHYRAFAGSVMTALERTIGEAWTYEAAAAWVDELTMVASAMLGIAAEADAQGPAYWEAEVVAVDRMGEDVVRLRARTAFPYPYHAGQYAAIELGRLPWVWRDFSFAAAPTGPDGADGADPDHSVLEFHVQRTADGRLSNVVHDELELGDRIRIAAPVGELAFPAGASRLIAVGHGTGLAPIAALLEEAAASGDDRPVHIVVGNSLNAAKPAGKAATAKKAQKTAKPAAAAKAAPAAAEKAAKTAKAADAADGSADAGTHYLNERLSELAAAHGNAKVVFLGAAEELPQHLDEYVKRLADGGTLSGWGGVAVGSTGTVQACLGVLAAAGADPADVRSDLFG</sequence>
<evidence type="ECO:0000313" key="10">
    <source>
        <dbReference type="EMBL" id="MBS2552198.1"/>
    </source>
</evidence>
<dbReference type="SUPFAM" id="SSF63380">
    <property type="entry name" value="Riboflavin synthase domain-like"/>
    <property type="match status" value="1"/>
</dbReference>
<dbReference type="Gene3D" id="3.40.50.80">
    <property type="entry name" value="Nucleotide-binding domain of ferredoxin-NADP reductase (FNR) module"/>
    <property type="match status" value="1"/>
</dbReference>
<dbReference type="PROSITE" id="PS01033">
    <property type="entry name" value="GLOBIN"/>
    <property type="match status" value="1"/>
</dbReference>
<dbReference type="SUPFAM" id="SSF52343">
    <property type="entry name" value="Ferredoxin reductase-like, C-terminal NADP-linked domain"/>
    <property type="match status" value="1"/>
</dbReference>
<dbReference type="InterPro" id="IPR039261">
    <property type="entry name" value="FNR_nucleotide-bd"/>
</dbReference>
<gene>
    <name evidence="10" type="ORF">KGQ19_35610</name>
</gene>
<dbReference type="Gene3D" id="2.40.30.10">
    <property type="entry name" value="Translation factors"/>
    <property type="match status" value="1"/>
</dbReference>
<dbReference type="PROSITE" id="PS51384">
    <property type="entry name" value="FAD_FR"/>
    <property type="match status" value="1"/>
</dbReference>
<dbReference type="Pfam" id="PF00042">
    <property type="entry name" value="Globin"/>
    <property type="match status" value="1"/>
</dbReference>
<keyword evidence="4" id="KW-0520">NAD</keyword>
<dbReference type="InterPro" id="IPR000971">
    <property type="entry name" value="Globin"/>
</dbReference>
<dbReference type="PANTHER" id="PTHR47354:SF5">
    <property type="entry name" value="PROTEIN RFBI"/>
    <property type="match status" value="1"/>
</dbReference>
<evidence type="ECO:0000313" key="11">
    <source>
        <dbReference type="Proteomes" id="UP000730482"/>
    </source>
</evidence>
<comment type="similarity">
    <text evidence="7">Belongs to the globin family.</text>
</comment>
<feature type="domain" description="FAD-binding FR-type" evidence="9">
    <location>
        <begin position="160"/>
        <end position="270"/>
    </location>
</feature>
<dbReference type="Proteomes" id="UP000730482">
    <property type="component" value="Unassembled WGS sequence"/>
</dbReference>
<name>A0ABS5L1I9_9ACTN</name>
<keyword evidence="7" id="KW-0561">Oxygen transport</keyword>
<reference evidence="10 11" key="1">
    <citation type="submission" date="2020-02" db="EMBL/GenBank/DDBJ databases">
        <title>Acidophilic actinobacteria isolated from forest soil.</title>
        <authorList>
            <person name="Golinska P."/>
        </authorList>
    </citation>
    <scope>NUCLEOTIDE SEQUENCE [LARGE SCALE GENOMIC DNA]</scope>
    <source>
        <strain evidence="10 11">NL8</strain>
    </source>
</reference>
<dbReference type="PANTHER" id="PTHR47354">
    <property type="entry name" value="NADH OXIDOREDUCTASE HCR"/>
    <property type="match status" value="1"/>
</dbReference>
<evidence type="ECO:0000259" key="9">
    <source>
        <dbReference type="PROSITE" id="PS51384"/>
    </source>
</evidence>
<evidence type="ECO:0000256" key="1">
    <source>
        <dbReference type="ARBA" id="ARBA00001974"/>
    </source>
</evidence>
<dbReference type="EMBL" id="JAAFYZ010000175">
    <property type="protein sequence ID" value="MBS2552198.1"/>
    <property type="molecule type" value="Genomic_DNA"/>
</dbReference>
<dbReference type="InterPro" id="IPR012292">
    <property type="entry name" value="Globin/Proto"/>
</dbReference>
<dbReference type="InterPro" id="IPR017927">
    <property type="entry name" value="FAD-bd_FR_type"/>
</dbReference>
<keyword evidence="7" id="KW-0349">Heme</keyword>
<dbReference type="RefSeq" id="WP_212017547.1">
    <property type="nucleotide sequence ID" value="NZ_JAAFYZ010000175.1"/>
</dbReference>
<evidence type="ECO:0000256" key="6">
    <source>
        <dbReference type="ARBA" id="ARBA00049433"/>
    </source>
</evidence>
<comment type="catalytic activity">
    <reaction evidence="5">
        <text>2 nitric oxide + NADH + 2 O2 = 2 nitrate + NAD(+) + H(+)</text>
        <dbReference type="Rhea" id="RHEA:19469"/>
        <dbReference type="ChEBI" id="CHEBI:15378"/>
        <dbReference type="ChEBI" id="CHEBI:15379"/>
        <dbReference type="ChEBI" id="CHEBI:16480"/>
        <dbReference type="ChEBI" id="CHEBI:17632"/>
        <dbReference type="ChEBI" id="CHEBI:57540"/>
        <dbReference type="ChEBI" id="CHEBI:57945"/>
        <dbReference type="EC" id="1.14.12.17"/>
    </reaction>
</comment>
<dbReference type="SUPFAM" id="SSF46458">
    <property type="entry name" value="Globin-like"/>
    <property type="match status" value="1"/>
</dbReference>
<dbReference type="InterPro" id="IPR050415">
    <property type="entry name" value="MRET"/>
</dbReference>
<evidence type="ECO:0000256" key="7">
    <source>
        <dbReference type="RuleBase" id="RU000356"/>
    </source>
</evidence>
<accession>A0ABS5L1I9</accession>
<evidence type="ECO:0000259" key="8">
    <source>
        <dbReference type="PROSITE" id="PS01033"/>
    </source>
</evidence>
<comment type="caution">
    <text evidence="10">The sequence shown here is derived from an EMBL/GenBank/DDBJ whole genome shotgun (WGS) entry which is preliminary data.</text>
</comment>
<evidence type="ECO:0000256" key="5">
    <source>
        <dbReference type="ARBA" id="ARBA00048649"/>
    </source>
</evidence>
<keyword evidence="11" id="KW-1185">Reference proteome</keyword>
<dbReference type="InterPro" id="IPR009050">
    <property type="entry name" value="Globin-like_sf"/>
</dbReference>
<keyword evidence="7" id="KW-0408">Iron</keyword>
<evidence type="ECO:0000256" key="4">
    <source>
        <dbReference type="ARBA" id="ARBA00023027"/>
    </source>
</evidence>
<protein>
    <recommendedName>
        <fullName evidence="3">nitric oxide dioxygenase</fullName>
        <ecNumber evidence="3">1.14.12.17</ecNumber>
    </recommendedName>
</protein>
<organism evidence="10 11">
    <name type="scientific">Catenulispora pinistramenti</name>
    <dbReference type="NCBI Taxonomy" id="2705254"/>
    <lineage>
        <taxon>Bacteria</taxon>
        <taxon>Bacillati</taxon>
        <taxon>Actinomycetota</taxon>
        <taxon>Actinomycetes</taxon>
        <taxon>Catenulisporales</taxon>
        <taxon>Catenulisporaceae</taxon>
        <taxon>Catenulispora</taxon>
    </lineage>
</organism>
<comment type="cofactor">
    <cofactor evidence="1">
        <name>FAD</name>
        <dbReference type="ChEBI" id="CHEBI:57692"/>
    </cofactor>
</comment>